<reference evidence="2" key="2">
    <citation type="submission" date="2012-03" db="EMBL/GenBank/DDBJ databases">
        <title>The complete genome sequence of the pioneer microbe on fresh volcanic deposit, Leptospirillum ferrooxidans strain C2-3.</title>
        <authorList>
            <person name="Fujimura R."/>
            <person name="Sato Y."/>
            <person name="Nishizawa T."/>
            <person name="Nanba K."/>
            <person name="Oshima K."/>
            <person name="Hattori M."/>
            <person name="Kamijo T."/>
            <person name="Ohta H."/>
        </authorList>
    </citation>
    <scope>NUCLEOTIDE SEQUENCE [LARGE SCALE GENOMIC DNA]</scope>
    <source>
        <strain evidence="2">C2-3</strain>
    </source>
</reference>
<dbReference type="PATRIC" id="fig|1162668.3.peg.556"/>
<dbReference type="KEGG" id="lfc:LFE_0474"/>
<protein>
    <submittedName>
        <fullName evidence="1">Uncharacterized protein</fullName>
    </submittedName>
</protein>
<proteinExistence type="predicted"/>
<dbReference type="eggNOG" id="COG1977">
    <property type="taxonomic scope" value="Bacteria"/>
</dbReference>
<dbReference type="EMBL" id="AP012342">
    <property type="protein sequence ID" value="BAM06192.1"/>
    <property type="molecule type" value="Genomic_DNA"/>
</dbReference>
<gene>
    <name evidence="1" type="ordered locus">LFE_0474</name>
</gene>
<name>I0ILP3_LEPFC</name>
<keyword evidence="2" id="KW-1185">Reference proteome</keyword>
<dbReference type="AlphaFoldDB" id="I0ILP3"/>
<organism evidence="1 2">
    <name type="scientific">Leptospirillum ferrooxidans (strain C2-3)</name>
    <dbReference type="NCBI Taxonomy" id="1162668"/>
    <lineage>
        <taxon>Bacteria</taxon>
        <taxon>Pseudomonadati</taxon>
        <taxon>Nitrospirota</taxon>
        <taxon>Nitrospiria</taxon>
        <taxon>Nitrospirales</taxon>
        <taxon>Nitrospiraceae</taxon>
        <taxon>Leptospirillum</taxon>
    </lineage>
</organism>
<dbReference type="HOGENOM" id="CLU_114601_4_1_0"/>
<reference evidence="1 2" key="1">
    <citation type="journal article" date="2012" name="J. Bacteriol.">
        <title>Complete Genome Sequence of Leptospirillum ferrooxidans Strain C2-3, Isolated from a Fresh Volcanic Ash Deposit on the Island of Miyake, Japan.</title>
        <authorList>
            <person name="Fujimura R."/>
            <person name="Sato Y."/>
            <person name="Nishizawa T."/>
            <person name="Oshima K."/>
            <person name="Kim S.-W."/>
            <person name="Hattori M."/>
            <person name="Kamijo T."/>
            <person name="Ohta H."/>
        </authorList>
    </citation>
    <scope>NUCLEOTIDE SEQUENCE [LARGE SCALE GENOMIC DNA]</scope>
    <source>
        <strain evidence="1 2">C2-3</strain>
    </source>
</reference>
<dbReference type="SUPFAM" id="SSF54285">
    <property type="entry name" value="MoaD/ThiS"/>
    <property type="match status" value="1"/>
</dbReference>
<dbReference type="InterPro" id="IPR012675">
    <property type="entry name" value="Beta-grasp_dom_sf"/>
</dbReference>
<dbReference type="STRING" id="1162668.LFE_0474"/>
<dbReference type="OrthoDB" id="200013at2"/>
<accession>I0ILP3</accession>
<dbReference type="Pfam" id="PF02597">
    <property type="entry name" value="ThiS"/>
    <property type="match status" value="1"/>
</dbReference>
<evidence type="ECO:0000313" key="2">
    <source>
        <dbReference type="Proteomes" id="UP000007382"/>
    </source>
</evidence>
<dbReference type="InterPro" id="IPR016155">
    <property type="entry name" value="Mopterin_synth/thiamin_S_b"/>
</dbReference>
<sequence>MPDRGGNRFPSILNRSEESASVAPRTFFMVYFGPIREKAGRLEEEILTNARTPESLYEEIRKKYDLEYPFSLLRVAVNGTFTNPDDSLVHGDTVVFLPPFGGG</sequence>
<dbReference type="RefSeq" id="WP_014448685.1">
    <property type="nucleotide sequence ID" value="NC_017094.1"/>
</dbReference>
<dbReference type="InterPro" id="IPR003749">
    <property type="entry name" value="ThiS/MoaD-like"/>
</dbReference>
<dbReference type="CDD" id="cd00754">
    <property type="entry name" value="Ubl_MoaD"/>
    <property type="match status" value="1"/>
</dbReference>
<evidence type="ECO:0000313" key="1">
    <source>
        <dbReference type="EMBL" id="BAM06192.1"/>
    </source>
</evidence>
<dbReference type="Proteomes" id="UP000007382">
    <property type="component" value="Chromosome"/>
</dbReference>
<dbReference type="Gene3D" id="3.10.20.30">
    <property type="match status" value="1"/>
</dbReference>